<comment type="caution">
    <text evidence="2">The sequence shown here is derived from an EMBL/GenBank/DDBJ whole genome shotgun (WGS) entry which is preliminary data.</text>
</comment>
<dbReference type="GO" id="GO:0016787">
    <property type="term" value="F:hydrolase activity"/>
    <property type="evidence" value="ECO:0007669"/>
    <property type="project" value="UniProtKB-KW"/>
</dbReference>
<evidence type="ECO:0000313" key="2">
    <source>
        <dbReference type="EMBL" id="MBF8151027.1"/>
    </source>
</evidence>
<accession>A0ABS0EKN9</accession>
<dbReference type="InterPro" id="IPR052920">
    <property type="entry name" value="DNA-binding_regulatory"/>
</dbReference>
<organism evidence="2 3">
    <name type="scientific">Winogradskyella marina</name>
    <dbReference type="NCBI Taxonomy" id="2785530"/>
    <lineage>
        <taxon>Bacteria</taxon>
        <taxon>Pseudomonadati</taxon>
        <taxon>Bacteroidota</taxon>
        <taxon>Flavobacteriia</taxon>
        <taxon>Flavobacteriales</taxon>
        <taxon>Flavobacteriaceae</taxon>
        <taxon>Winogradskyella</taxon>
    </lineage>
</organism>
<dbReference type="EMBL" id="JADOET010000014">
    <property type="protein sequence ID" value="MBF8151027.1"/>
    <property type="molecule type" value="Genomic_DNA"/>
</dbReference>
<dbReference type="PANTHER" id="PTHR43358:SF4">
    <property type="entry name" value="ALPHA_BETA HYDROLASE FOLD-1 DOMAIN-CONTAINING PROTEIN"/>
    <property type="match status" value="1"/>
</dbReference>
<protein>
    <submittedName>
        <fullName evidence="2">Alpha/beta fold hydrolase</fullName>
    </submittedName>
</protein>
<sequence>MKFLKRILLVVLILGLLVTHFFVPRLISEIRNPVVSLIKRNKNINVDVTSNSDSKLNQKEFLFSSFDGLKLSARLTYSSSNTTKRTVILLHGIRANKEQFKNVIDFLSENGFNSVALDSRAHGKSEGNFCSFGVNEKKDVKTLIDYLSQHENLNHFGVWGQSLGGAIGLQAMGYDQRIKFGIIESAFSDFRTIVNDYFDLHAGFSYTPFSNYLVNRAGTIAEFDSNDAKPIAYCEQINQPILIVHGNKDERINIKYARANFSKIPSAKKEFIEIDTANHSNVWKVGGDAYFKRVLKFMNAQ</sequence>
<dbReference type="Gene3D" id="3.40.50.1820">
    <property type="entry name" value="alpha/beta hydrolase"/>
    <property type="match status" value="1"/>
</dbReference>
<name>A0ABS0EKN9_9FLAO</name>
<dbReference type="Pfam" id="PF12146">
    <property type="entry name" value="Hydrolase_4"/>
    <property type="match status" value="1"/>
</dbReference>
<dbReference type="InterPro" id="IPR022742">
    <property type="entry name" value="Hydrolase_4"/>
</dbReference>
<gene>
    <name evidence="2" type="ORF">ITJ86_14040</name>
</gene>
<dbReference type="InterPro" id="IPR029058">
    <property type="entry name" value="AB_hydrolase_fold"/>
</dbReference>
<dbReference type="SUPFAM" id="SSF53474">
    <property type="entry name" value="alpha/beta-Hydrolases"/>
    <property type="match status" value="1"/>
</dbReference>
<keyword evidence="2" id="KW-0378">Hydrolase</keyword>
<keyword evidence="3" id="KW-1185">Reference proteome</keyword>
<dbReference type="RefSeq" id="WP_195872286.1">
    <property type="nucleotide sequence ID" value="NZ_JADOET010000014.1"/>
</dbReference>
<reference evidence="2 3" key="1">
    <citation type="submission" date="2020-11" db="EMBL/GenBank/DDBJ databases">
        <title>Winogradskyella marina sp. nov., isolated from marine sediment.</title>
        <authorList>
            <person name="Bo J."/>
            <person name="Wang S."/>
            <person name="Song X."/>
            <person name="Du Z."/>
        </authorList>
    </citation>
    <scope>NUCLEOTIDE SEQUENCE [LARGE SCALE GENOMIC DNA]</scope>
    <source>
        <strain evidence="2 3">F6397</strain>
    </source>
</reference>
<proteinExistence type="predicted"/>
<dbReference type="Proteomes" id="UP000611215">
    <property type="component" value="Unassembled WGS sequence"/>
</dbReference>
<evidence type="ECO:0000259" key="1">
    <source>
        <dbReference type="Pfam" id="PF12146"/>
    </source>
</evidence>
<dbReference type="PANTHER" id="PTHR43358">
    <property type="entry name" value="ALPHA/BETA-HYDROLASE"/>
    <property type="match status" value="1"/>
</dbReference>
<feature type="domain" description="Serine aminopeptidase S33" evidence="1">
    <location>
        <begin position="83"/>
        <end position="186"/>
    </location>
</feature>
<evidence type="ECO:0000313" key="3">
    <source>
        <dbReference type="Proteomes" id="UP000611215"/>
    </source>
</evidence>